<keyword evidence="2" id="KW-0813">Transport</keyword>
<evidence type="ECO:0000313" key="7">
    <source>
        <dbReference type="EMBL" id="OAG26847.1"/>
    </source>
</evidence>
<feature type="signal peptide" evidence="5">
    <location>
        <begin position="1"/>
        <end position="25"/>
    </location>
</feature>
<sequence length="378" mass="41972">MQLKWLKFLVAVLVLCFWGTGQALAEVLIGASNAQSGPAKFLGQEYSRGFLAYFNYINQQGGINGQKIKLIVRDDGYEPDKAITNTKLLIHQDKVLILAGYVGTPTSKAAVPVAERNKVPFFFPFTGAEFLRNPVRPLVFNLRASYYMETEAMVHYLADKLGLKRIAIFYQDDSFGWAGLAGFKKAMEKRGLSILGEATYPRNTVAVKVAAYEISKLKPQAVVMIGAYKPCAEFIKTAKKMGLTKTKFINISFVGSKALARELGPAGNGVLITQVVPFPWDTSIPAVAEYQRIMRQFYPDFEPGFVSLEGFLAAKTLVEILKRTGDLTRQSILKAAESLKDYDPGVGEKISFSPDDHQGFEKVYLVRIKDGNFEPVNY</sequence>
<keyword evidence="8" id="KW-1185">Reference proteome</keyword>
<dbReference type="Proteomes" id="UP000076964">
    <property type="component" value="Unassembled WGS sequence"/>
</dbReference>
<name>A0A177E4G3_9BACT</name>
<gene>
    <name evidence="7" type="ORF">TH606_10080</name>
</gene>
<evidence type="ECO:0000256" key="5">
    <source>
        <dbReference type="SAM" id="SignalP"/>
    </source>
</evidence>
<dbReference type="Pfam" id="PF13458">
    <property type="entry name" value="Peripla_BP_6"/>
    <property type="match status" value="1"/>
</dbReference>
<dbReference type="CDD" id="cd19978">
    <property type="entry name" value="PBP1_ABC_ligand_binding-like"/>
    <property type="match status" value="1"/>
</dbReference>
<dbReference type="PRINTS" id="PR00337">
    <property type="entry name" value="LEUILEVALBP"/>
</dbReference>
<reference evidence="7 8" key="1">
    <citation type="submission" date="2016-02" db="EMBL/GenBank/DDBJ databases">
        <title>Draft genome sequence of Thermodesulfatator sp. S606.</title>
        <authorList>
            <person name="Lai Q."/>
            <person name="Cao J."/>
            <person name="Dupont S."/>
            <person name="Shao Z."/>
            <person name="Jebbar M."/>
            <person name="Alain K."/>
        </authorList>
    </citation>
    <scope>NUCLEOTIDE SEQUENCE [LARGE SCALE GENOMIC DNA]</scope>
    <source>
        <strain evidence="7 8">S606</strain>
    </source>
</reference>
<feature type="chain" id="PRO_5008060133" description="Leucine-binding protein domain-containing protein" evidence="5">
    <location>
        <begin position="26"/>
        <end position="378"/>
    </location>
</feature>
<dbReference type="PANTHER" id="PTHR47235:SF1">
    <property type="entry name" value="BLR6548 PROTEIN"/>
    <property type="match status" value="1"/>
</dbReference>
<comment type="similarity">
    <text evidence="1">Belongs to the leucine-binding protein family.</text>
</comment>
<organism evidence="7 8">
    <name type="scientific">Thermodesulfatator autotrophicus</name>
    <dbReference type="NCBI Taxonomy" id="1795632"/>
    <lineage>
        <taxon>Bacteria</taxon>
        <taxon>Pseudomonadati</taxon>
        <taxon>Thermodesulfobacteriota</taxon>
        <taxon>Thermodesulfobacteria</taxon>
        <taxon>Thermodesulfobacteriales</taxon>
        <taxon>Thermodesulfatatoraceae</taxon>
        <taxon>Thermodesulfatator</taxon>
    </lineage>
</organism>
<dbReference type="STRING" id="1795632.TH606_10080"/>
<evidence type="ECO:0000256" key="3">
    <source>
        <dbReference type="ARBA" id="ARBA00022729"/>
    </source>
</evidence>
<dbReference type="PANTHER" id="PTHR47235">
    <property type="entry name" value="BLR6548 PROTEIN"/>
    <property type="match status" value="1"/>
</dbReference>
<dbReference type="EMBL" id="LSFI01000058">
    <property type="protein sequence ID" value="OAG26847.1"/>
    <property type="molecule type" value="Genomic_DNA"/>
</dbReference>
<dbReference type="OrthoDB" id="9802022at2"/>
<keyword evidence="3 5" id="KW-0732">Signal</keyword>
<evidence type="ECO:0000259" key="6">
    <source>
        <dbReference type="Pfam" id="PF13458"/>
    </source>
</evidence>
<dbReference type="RefSeq" id="WP_068543603.1">
    <property type="nucleotide sequence ID" value="NZ_LSFI01000058.1"/>
</dbReference>
<dbReference type="SUPFAM" id="SSF53822">
    <property type="entry name" value="Periplasmic binding protein-like I"/>
    <property type="match status" value="1"/>
</dbReference>
<dbReference type="InterPro" id="IPR028081">
    <property type="entry name" value="Leu-bd"/>
</dbReference>
<dbReference type="InterPro" id="IPR000709">
    <property type="entry name" value="Leu_Ile_Val-bd"/>
</dbReference>
<protein>
    <recommendedName>
        <fullName evidence="6">Leucine-binding protein domain-containing protein</fullName>
    </recommendedName>
</protein>
<dbReference type="AlphaFoldDB" id="A0A177E4G3"/>
<evidence type="ECO:0000256" key="4">
    <source>
        <dbReference type="ARBA" id="ARBA00022970"/>
    </source>
</evidence>
<evidence type="ECO:0000256" key="1">
    <source>
        <dbReference type="ARBA" id="ARBA00010062"/>
    </source>
</evidence>
<proteinExistence type="inferred from homology"/>
<comment type="caution">
    <text evidence="7">The sequence shown here is derived from an EMBL/GenBank/DDBJ whole genome shotgun (WGS) entry which is preliminary data.</text>
</comment>
<evidence type="ECO:0000256" key="2">
    <source>
        <dbReference type="ARBA" id="ARBA00022448"/>
    </source>
</evidence>
<keyword evidence="4" id="KW-0029">Amino-acid transport</keyword>
<dbReference type="InterPro" id="IPR028082">
    <property type="entry name" value="Peripla_BP_I"/>
</dbReference>
<dbReference type="GO" id="GO:0006865">
    <property type="term" value="P:amino acid transport"/>
    <property type="evidence" value="ECO:0007669"/>
    <property type="project" value="UniProtKB-KW"/>
</dbReference>
<evidence type="ECO:0000313" key="8">
    <source>
        <dbReference type="Proteomes" id="UP000076964"/>
    </source>
</evidence>
<feature type="domain" description="Leucine-binding protein" evidence="6">
    <location>
        <begin position="27"/>
        <end position="371"/>
    </location>
</feature>
<accession>A0A177E4G3</accession>
<dbReference type="Gene3D" id="3.40.50.2300">
    <property type="match status" value="2"/>
</dbReference>